<dbReference type="Proteomes" id="UP000184330">
    <property type="component" value="Unassembled WGS sequence"/>
</dbReference>
<reference evidence="2 3" key="1">
    <citation type="submission" date="2016-03" db="EMBL/GenBank/DDBJ databases">
        <authorList>
            <person name="Ploux O."/>
        </authorList>
    </citation>
    <scope>NUCLEOTIDE SEQUENCE [LARGE SCALE GENOMIC DNA]</scope>
    <source>
        <strain evidence="2 3">UAMH 11012</strain>
    </source>
</reference>
<sequence>MSTQTKTKSSSHHHHSSHKSSSKSSSTSSTRQYYLITEAPLRATSETTEIDLQAESWKLPYSIDDSDLTFDGKPLNMLYEENRWMAEHVNGSGGSGDYHYSSSGSSSSSGKEHKSRGRSRQSKK</sequence>
<dbReference type="OrthoDB" id="3519400at2759"/>
<proteinExistence type="predicted"/>
<evidence type="ECO:0000313" key="3">
    <source>
        <dbReference type="Proteomes" id="UP000184330"/>
    </source>
</evidence>
<evidence type="ECO:0000256" key="1">
    <source>
        <dbReference type="SAM" id="MobiDB-lite"/>
    </source>
</evidence>
<organism evidence="2 3">
    <name type="scientific">Phialocephala subalpina</name>
    <dbReference type="NCBI Taxonomy" id="576137"/>
    <lineage>
        <taxon>Eukaryota</taxon>
        <taxon>Fungi</taxon>
        <taxon>Dikarya</taxon>
        <taxon>Ascomycota</taxon>
        <taxon>Pezizomycotina</taxon>
        <taxon>Leotiomycetes</taxon>
        <taxon>Helotiales</taxon>
        <taxon>Mollisiaceae</taxon>
        <taxon>Phialocephala</taxon>
        <taxon>Phialocephala fortinii species complex</taxon>
    </lineage>
</organism>
<evidence type="ECO:0000313" key="2">
    <source>
        <dbReference type="EMBL" id="CZR58199.1"/>
    </source>
</evidence>
<feature type="region of interest" description="Disordered" evidence="1">
    <location>
        <begin position="1"/>
        <end position="30"/>
    </location>
</feature>
<dbReference type="EMBL" id="FJOG01000011">
    <property type="protein sequence ID" value="CZR58199.1"/>
    <property type="molecule type" value="Genomic_DNA"/>
</dbReference>
<gene>
    <name evidence="2" type="ORF">PAC_08090</name>
</gene>
<feature type="compositionally biased region" description="Basic residues" evidence="1">
    <location>
        <begin position="113"/>
        <end position="124"/>
    </location>
</feature>
<protein>
    <submittedName>
        <fullName evidence="2">Uncharacterized protein</fullName>
    </submittedName>
</protein>
<feature type="compositionally biased region" description="Basic residues" evidence="1">
    <location>
        <begin position="9"/>
        <end position="21"/>
    </location>
</feature>
<feature type="region of interest" description="Disordered" evidence="1">
    <location>
        <begin position="88"/>
        <end position="124"/>
    </location>
</feature>
<feature type="compositionally biased region" description="Low complexity" evidence="1">
    <location>
        <begin position="97"/>
        <end position="109"/>
    </location>
</feature>
<keyword evidence="3" id="KW-1185">Reference proteome</keyword>
<dbReference type="AlphaFoldDB" id="A0A1L7WZJ7"/>
<accession>A0A1L7WZJ7</accession>
<name>A0A1L7WZJ7_9HELO</name>